<feature type="signal peptide" evidence="1">
    <location>
        <begin position="1"/>
        <end position="16"/>
    </location>
</feature>
<dbReference type="Pfam" id="PF12296">
    <property type="entry name" value="HsbA"/>
    <property type="match status" value="1"/>
</dbReference>
<sequence>MVAMKNIVLFISAVSAIAIPKRTLTTILADLNTIETDLESLTDGLNTYTGGLLQSATVEAKEIALNDAIVDAGTDTIFTPVLSTDDSKAVYTAAGNMVPLIQESLNAVVAKEATFAAAGLTSTVRGNIGDLQKSTDALYQQISKIVSPDLQQSIIALGVNLDSSFNVTLAALTS</sequence>
<feature type="chain" id="PRO_5032800050" description="Hydrophobic surface binding protein" evidence="1">
    <location>
        <begin position="17"/>
        <end position="174"/>
    </location>
</feature>
<keyword evidence="1" id="KW-0732">Signal</keyword>
<dbReference type="GO" id="GO:0005576">
    <property type="term" value="C:extracellular region"/>
    <property type="evidence" value="ECO:0007669"/>
    <property type="project" value="TreeGrafter"/>
</dbReference>
<dbReference type="InterPro" id="IPR021054">
    <property type="entry name" value="Cell_wall_mannoprotein_1"/>
</dbReference>
<evidence type="ECO:0000313" key="2">
    <source>
        <dbReference type="EMBL" id="QSZ37326.1"/>
    </source>
</evidence>
<evidence type="ECO:0000313" key="3">
    <source>
        <dbReference type="Proteomes" id="UP000672032"/>
    </source>
</evidence>
<gene>
    <name evidence="2" type="ORF">DSL72_009424</name>
</gene>
<dbReference type="AlphaFoldDB" id="A0A8A3PRB2"/>
<dbReference type="PANTHER" id="PTHR38123:SF1">
    <property type="entry name" value="HYDROPHOBIC SURFACE BINDING PROTEIN"/>
    <property type="match status" value="1"/>
</dbReference>
<name>A0A8A3PRB2_9HELO</name>
<dbReference type="OrthoDB" id="3485059at2759"/>
<protein>
    <recommendedName>
        <fullName evidence="4">Hydrophobic surface binding protein</fullName>
    </recommendedName>
</protein>
<organism evidence="2 3">
    <name type="scientific">Monilinia vaccinii-corymbosi</name>
    <dbReference type="NCBI Taxonomy" id="61207"/>
    <lineage>
        <taxon>Eukaryota</taxon>
        <taxon>Fungi</taxon>
        <taxon>Dikarya</taxon>
        <taxon>Ascomycota</taxon>
        <taxon>Pezizomycotina</taxon>
        <taxon>Leotiomycetes</taxon>
        <taxon>Helotiales</taxon>
        <taxon>Sclerotiniaceae</taxon>
        <taxon>Monilinia</taxon>
    </lineage>
</organism>
<keyword evidence="3" id="KW-1185">Reference proteome</keyword>
<evidence type="ECO:0008006" key="4">
    <source>
        <dbReference type="Google" id="ProtNLM"/>
    </source>
</evidence>
<reference evidence="2" key="1">
    <citation type="submission" date="2020-10" db="EMBL/GenBank/DDBJ databases">
        <title>Genome Sequence of Monilinia vaccinii-corymbosi Sheds Light on Mummy Berry Disease Infection of Blueberry and Mating Type.</title>
        <authorList>
            <person name="Yow A.G."/>
            <person name="Zhang Y."/>
            <person name="Bansal K."/>
            <person name="Eacker S.M."/>
            <person name="Sullivan S."/>
            <person name="Liachko I."/>
            <person name="Cubeta M.A."/>
            <person name="Rollins J.A."/>
            <person name="Ashrafi H."/>
        </authorList>
    </citation>
    <scope>NUCLEOTIDE SEQUENCE</scope>
    <source>
        <strain evidence="2">RL-1</strain>
    </source>
</reference>
<evidence type="ECO:0000256" key="1">
    <source>
        <dbReference type="SAM" id="SignalP"/>
    </source>
</evidence>
<accession>A0A8A3PRB2</accession>
<dbReference type="Proteomes" id="UP000672032">
    <property type="component" value="Chromosome 8"/>
</dbReference>
<proteinExistence type="predicted"/>
<dbReference type="EMBL" id="CP063412">
    <property type="protein sequence ID" value="QSZ37326.1"/>
    <property type="molecule type" value="Genomic_DNA"/>
</dbReference>
<dbReference type="Gene3D" id="1.20.1280.140">
    <property type="match status" value="1"/>
</dbReference>
<dbReference type="PANTHER" id="PTHR38123">
    <property type="entry name" value="CELL WALL SERINE-THREONINE-RICH GALACTOMANNOPROTEIN MP1 (AFU_ORTHOLOGUE AFUA_4G03240)"/>
    <property type="match status" value="1"/>
</dbReference>